<dbReference type="RefSeq" id="WP_105683345.1">
    <property type="nucleotide sequence ID" value="NZ_JBBGZD010000002.1"/>
</dbReference>
<dbReference type="AlphaFoldDB" id="A0A2S9CT22"/>
<evidence type="ECO:0000313" key="4">
    <source>
        <dbReference type="Proteomes" id="UP000238325"/>
    </source>
</evidence>
<comment type="caution">
    <text evidence="2">The sequence shown here is derived from an EMBL/GenBank/DDBJ whole genome shotgun (WGS) entry which is preliminary data.</text>
</comment>
<dbReference type="OrthoDB" id="1274746at2"/>
<gene>
    <name evidence="2" type="ORF">CQ022_16230</name>
    <name evidence="3" type="ORF">CQ033_15125</name>
</gene>
<evidence type="ECO:0000313" key="5">
    <source>
        <dbReference type="Proteomes" id="UP000238534"/>
    </source>
</evidence>
<keyword evidence="4" id="KW-1185">Reference proteome</keyword>
<sequence>MKTLINDSIGDLEAALKNNSDLQEKFKTNPIEAIKNVEIRNPKDTDYWIYRIIVLMLGLAVIAIIAGLILIAYWNDGSSKDNQLVTIFATISSGAIGALAGLLSPSPRK</sequence>
<organism evidence="2 5">
    <name type="scientific">Chryseobacterium culicis</name>
    <dbReference type="NCBI Taxonomy" id="680127"/>
    <lineage>
        <taxon>Bacteria</taxon>
        <taxon>Pseudomonadati</taxon>
        <taxon>Bacteroidota</taxon>
        <taxon>Flavobacteriia</taxon>
        <taxon>Flavobacteriales</taxon>
        <taxon>Weeksellaceae</taxon>
        <taxon>Chryseobacterium group</taxon>
        <taxon>Chryseobacterium</taxon>
    </lineage>
</organism>
<evidence type="ECO:0000313" key="2">
    <source>
        <dbReference type="EMBL" id="PRB83643.1"/>
    </source>
</evidence>
<protein>
    <submittedName>
        <fullName evidence="2">Uncharacterized protein</fullName>
    </submittedName>
</protein>
<name>A0A2S9CT22_CHRCI</name>
<keyword evidence="1" id="KW-1133">Transmembrane helix</keyword>
<proteinExistence type="predicted"/>
<reference evidence="4 5" key="1">
    <citation type="submission" date="2017-09" db="EMBL/GenBank/DDBJ databases">
        <title>Genomic, metabolic, and phenotypic characteristics of bacterial isolates from the natural microbiome of the model nematode Caenorhabditis elegans.</title>
        <authorList>
            <person name="Zimmermann J."/>
            <person name="Obeng N."/>
            <person name="Yang W."/>
            <person name="Obeng O."/>
            <person name="Kissoyan K."/>
            <person name="Pees B."/>
            <person name="Dirksen P."/>
            <person name="Hoppner M."/>
            <person name="Franke A."/>
            <person name="Rosenstiel P."/>
            <person name="Leippe M."/>
            <person name="Dierking K."/>
            <person name="Kaleta C."/>
            <person name="Schulenburg H."/>
        </authorList>
    </citation>
    <scope>NUCLEOTIDE SEQUENCE [LARGE SCALE GENOMIC DNA]</scope>
    <source>
        <strain evidence="2 5">MYb25</strain>
        <strain evidence="3 4">MYb44</strain>
    </source>
</reference>
<evidence type="ECO:0000313" key="3">
    <source>
        <dbReference type="EMBL" id="PRB89885.1"/>
    </source>
</evidence>
<dbReference type="EMBL" id="PCPP01000002">
    <property type="protein sequence ID" value="PRB83643.1"/>
    <property type="molecule type" value="Genomic_DNA"/>
</dbReference>
<evidence type="ECO:0000256" key="1">
    <source>
        <dbReference type="SAM" id="Phobius"/>
    </source>
</evidence>
<accession>A0A2S9CT22</accession>
<keyword evidence="1" id="KW-0472">Membrane</keyword>
<dbReference type="Proteomes" id="UP000238325">
    <property type="component" value="Unassembled WGS sequence"/>
</dbReference>
<keyword evidence="1" id="KW-0812">Transmembrane</keyword>
<dbReference type="Proteomes" id="UP000238534">
    <property type="component" value="Unassembled WGS sequence"/>
</dbReference>
<feature type="transmembrane region" description="Helical" evidence="1">
    <location>
        <begin position="84"/>
        <end position="103"/>
    </location>
</feature>
<feature type="transmembrane region" description="Helical" evidence="1">
    <location>
        <begin position="48"/>
        <end position="72"/>
    </location>
</feature>
<dbReference type="EMBL" id="PCPH01000003">
    <property type="protein sequence ID" value="PRB89885.1"/>
    <property type="molecule type" value="Genomic_DNA"/>
</dbReference>